<dbReference type="InterPro" id="IPR027936">
    <property type="entry name" value="Eph_TM"/>
</dbReference>
<dbReference type="Gene3D" id="2.60.40.10">
    <property type="entry name" value="Immunoglobulins"/>
    <property type="match status" value="2"/>
</dbReference>
<evidence type="ECO:0000256" key="1">
    <source>
        <dbReference type="ARBA" id="ARBA00004479"/>
    </source>
</evidence>
<dbReference type="PROSITE" id="PS00107">
    <property type="entry name" value="PROTEIN_KINASE_ATP"/>
    <property type="match status" value="1"/>
</dbReference>
<dbReference type="InterPro" id="IPR013761">
    <property type="entry name" value="SAM/pointed_sf"/>
</dbReference>
<dbReference type="InterPro" id="IPR008979">
    <property type="entry name" value="Galactose-bd-like_sf"/>
</dbReference>
<dbReference type="PROSITE" id="PS50011">
    <property type="entry name" value="PROTEIN_KINASE_DOM"/>
    <property type="match status" value="1"/>
</dbReference>
<evidence type="ECO:0000256" key="9">
    <source>
        <dbReference type="ARBA" id="ARBA00022989"/>
    </source>
</evidence>
<comment type="subcellular location">
    <subcellularLocation>
        <location evidence="1">Membrane</location>
        <topology evidence="1">Single-pass type I membrane protein</topology>
    </subcellularLocation>
</comment>
<dbReference type="PANTHER" id="PTHR46877">
    <property type="entry name" value="EPH RECEPTOR A5"/>
    <property type="match status" value="1"/>
</dbReference>
<feature type="domain" description="Protein kinase" evidence="14">
    <location>
        <begin position="533"/>
        <end position="794"/>
    </location>
</feature>
<dbReference type="InterPro" id="IPR001660">
    <property type="entry name" value="SAM"/>
</dbReference>
<dbReference type="SMART" id="SM00454">
    <property type="entry name" value="SAM"/>
    <property type="match status" value="1"/>
</dbReference>
<dbReference type="PANTHER" id="PTHR46877:SF14">
    <property type="entry name" value="RECEPTOR PROTEIN-TYROSINE KINASE"/>
    <property type="match status" value="1"/>
</dbReference>
<dbReference type="Gene3D" id="1.10.150.50">
    <property type="entry name" value="Transcription Factor, Ets-1"/>
    <property type="match status" value="1"/>
</dbReference>
<gene>
    <name evidence="18" type="ORF">PEVE_00044235</name>
</gene>
<dbReference type="PROSITE" id="PS00109">
    <property type="entry name" value="PROTEIN_KINASE_TYR"/>
    <property type="match status" value="1"/>
</dbReference>
<evidence type="ECO:0000256" key="2">
    <source>
        <dbReference type="ARBA" id="ARBA00011902"/>
    </source>
</evidence>
<evidence type="ECO:0000256" key="11">
    <source>
        <dbReference type="ARBA" id="ARBA00023170"/>
    </source>
</evidence>
<dbReference type="InterPro" id="IPR020635">
    <property type="entry name" value="Tyr_kinase_cat_dom"/>
</dbReference>
<dbReference type="Gene3D" id="1.10.510.10">
    <property type="entry name" value="Transferase(Phosphotransferase) domain 1"/>
    <property type="match status" value="1"/>
</dbReference>
<dbReference type="Gene3D" id="2.60.120.260">
    <property type="entry name" value="Galactose-binding domain-like"/>
    <property type="match status" value="1"/>
</dbReference>
<evidence type="ECO:0000259" key="17">
    <source>
        <dbReference type="PROSITE" id="PS51550"/>
    </source>
</evidence>
<evidence type="ECO:0000259" key="15">
    <source>
        <dbReference type="PROSITE" id="PS50105"/>
    </source>
</evidence>
<dbReference type="InterPro" id="IPR008266">
    <property type="entry name" value="Tyr_kinase_AS"/>
</dbReference>
<keyword evidence="6 12" id="KW-0547">Nucleotide-binding</keyword>
<feature type="transmembrane region" description="Helical" evidence="13">
    <location>
        <begin position="446"/>
        <end position="470"/>
    </location>
</feature>
<evidence type="ECO:0000313" key="19">
    <source>
        <dbReference type="Proteomes" id="UP001159427"/>
    </source>
</evidence>
<dbReference type="InterPro" id="IPR050449">
    <property type="entry name" value="Ephrin_rcpt_TKs"/>
</dbReference>
<dbReference type="SMART" id="SM00060">
    <property type="entry name" value="FN3"/>
    <property type="match status" value="2"/>
</dbReference>
<dbReference type="InterPro" id="IPR013783">
    <property type="entry name" value="Ig-like_fold"/>
</dbReference>
<dbReference type="InterPro" id="IPR011009">
    <property type="entry name" value="Kinase-like_dom_sf"/>
</dbReference>
<dbReference type="InterPro" id="IPR000719">
    <property type="entry name" value="Prot_kinase_dom"/>
</dbReference>
<reference evidence="18 19" key="1">
    <citation type="submission" date="2022-05" db="EMBL/GenBank/DDBJ databases">
        <authorList>
            <consortium name="Genoscope - CEA"/>
            <person name="William W."/>
        </authorList>
    </citation>
    <scope>NUCLEOTIDE SEQUENCE [LARGE SCALE GENOMIC DNA]</scope>
</reference>
<dbReference type="Pfam" id="PF07647">
    <property type="entry name" value="SAM_2"/>
    <property type="match status" value="1"/>
</dbReference>
<dbReference type="Gene3D" id="3.30.200.20">
    <property type="entry name" value="Phosphorylase Kinase, domain 1"/>
    <property type="match status" value="1"/>
</dbReference>
<keyword evidence="3" id="KW-0808">Transferase</keyword>
<keyword evidence="10 13" id="KW-0472">Membrane</keyword>
<dbReference type="Pfam" id="PF14575">
    <property type="entry name" value="EphA2_TM"/>
    <property type="match status" value="1"/>
</dbReference>
<dbReference type="Pfam" id="PF00041">
    <property type="entry name" value="fn3"/>
    <property type="match status" value="1"/>
</dbReference>
<keyword evidence="19" id="KW-1185">Reference proteome</keyword>
<dbReference type="EMBL" id="CALNXI010000929">
    <property type="protein sequence ID" value="CAH3147319.1"/>
    <property type="molecule type" value="Genomic_DNA"/>
</dbReference>
<dbReference type="SUPFAM" id="SSF49785">
    <property type="entry name" value="Galactose-binding domain-like"/>
    <property type="match status" value="1"/>
</dbReference>
<dbReference type="InterPro" id="IPR016257">
    <property type="entry name" value="Tyr_kinase_ephrin_rcpt"/>
</dbReference>
<dbReference type="InterPro" id="IPR017441">
    <property type="entry name" value="Protein_kinase_ATP_BS"/>
</dbReference>
<dbReference type="Pfam" id="PF01404">
    <property type="entry name" value="Ephrin_lbd"/>
    <property type="match status" value="1"/>
</dbReference>
<dbReference type="InterPro" id="IPR001245">
    <property type="entry name" value="Ser-Thr/Tyr_kinase_cat_dom"/>
</dbReference>
<evidence type="ECO:0000259" key="16">
    <source>
        <dbReference type="PROSITE" id="PS50853"/>
    </source>
</evidence>
<evidence type="ECO:0000256" key="7">
    <source>
        <dbReference type="ARBA" id="ARBA00022777"/>
    </source>
</evidence>
<keyword evidence="4 13" id="KW-0812">Transmembrane</keyword>
<evidence type="ECO:0000256" key="8">
    <source>
        <dbReference type="ARBA" id="ARBA00022840"/>
    </source>
</evidence>
<dbReference type="PROSITE" id="PS50853">
    <property type="entry name" value="FN3"/>
    <property type="match status" value="1"/>
</dbReference>
<feature type="non-terminal residue" evidence="18">
    <location>
        <position position="1"/>
    </location>
</feature>
<comment type="caution">
    <text evidence="18">The sequence shown here is derived from an EMBL/GenBank/DDBJ whole genome shotgun (WGS) entry which is preliminary data.</text>
</comment>
<keyword evidence="9 13" id="KW-1133">Transmembrane helix</keyword>
<dbReference type="InterPro" id="IPR003961">
    <property type="entry name" value="FN3_dom"/>
</dbReference>
<dbReference type="SUPFAM" id="SSF47769">
    <property type="entry name" value="SAM/Pointed domain"/>
    <property type="match status" value="1"/>
</dbReference>
<evidence type="ECO:0000256" key="10">
    <source>
        <dbReference type="ARBA" id="ARBA00023136"/>
    </source>
</evidence>
<evidence type="ECO:0000256" key="3">
    <source>
        <dbReference type="ARBA" id="ARBA00022679"/>
    </source>
</evidence>
<feature type="domain" description="Eph LBD" evidence="17">
    <location>
        <begin position="1"/>
        <end position="136"/>
    </location>
</feature>
<keyword evidence="8 12" id="KW-0067">ATP-binding</keyword>
<evidence type="ECO:0000313" key="18">
    <source>
        <dbReference type="EMBL" id="CAH3147319.1"/>
    </source>
</evidence>
<dbReference type="InterPro" id="IPR036116">
    <property type="entry name" value="FN3_sf"/>
</dbReference>
<dbReference type="SUPFAM" id="SSF49265">
    <property type="entry name" value="Fibronectin type III"/>
    <property type="match status" value="1"/>
</dbReference>
<dbReference type="InterPro" id="IPR001090">
    <property type="entry name" value="Ephrin_rcpt_lig-bd_dom"/>
</dbReference>
<dbReference type="EC" id="2.7.10.1" evidence="2"/>
<dbReference type="SUPFAM" id="SSF56112">
    <property type="entry name" value="Protein kinase-like (PK-like)"/>
    <property type="match status" value="1"/>
</dbReference>
<dbReference type="CDD" id="cd00063">
    <property type="entry name" value="FN3"/>
    <property type="match status" value="2"/>
</dbReference>
<dbReference type="Gene3D" id="2.60.40.1770">
    <property type="entry name" value="ephrin a2 ectodomain"/>
    <property type="match status" value="1"/>
</dbReference>
<feature type="binding site" evidence="12">
    <location>
        <position position="564"/>
    </location>
    <ligand>
        <name>ATP</name>
        <dbReference type="ChEBI" id="CHEBI:30616"/>
    </ligand>
</feature>
<keyword evidence="5" id="KW-0677">Repeat</keyword>
<dbReference type="PROSITE" id="PS50105">
    <property type="entry name" value="SAM_DOMAIN"/>
    <property type="match status" value="1"/>
</dbReference>
<dbReference type="PROSITE" id="PS51550">
    <property type="entry name" value="EPH_LBD"/>
    <property type="match status" value="1"/>
</dbReference>
<keyword evidence="7" id="KW-0418">Kinase</keyword>
<dbReference type="PRINTS" id="PR00014">
    <property type="entry name" value="FNTYPEIII"/>
</dbReference>
<evidence type="ECO:0000256" key="5">
    <source>
        <dbReference type="ARBA" id="ARBA00022737"/>
    </source>
</evidence>
<evidence type="ECO:0000256" key="4">
    <source>
        <dbReference type="ARBA" id="ARBA00022692"/>
    </source>
</evidence>
<evidence type="ECO:0000256" key="6">
    <source>
        <dbReference type="ARBA" id="ARBA00022741"/>
    </source>
</evidence>
<proteinExistence type="predicted"/>
<feature type="domain" description="SAM" evidence="15">
    <location>
        <begin position="817"/>
        <end position="881"/>
    </location>
</feature>
<dbReference type="SMART" id="SM00219">
    <property type="entry name" value="TyrKc"/>
    <property type="match status" value="1"/>
</dbReference>
<evidence type="ECO:0000259" key="14">
    <source>
        <dbReference type="PROSITE" id="PS50011"/>
    </source>
</evidence>
<protein>
    <recommendedName>
        <fullName evidence="2">receptor protein-tyrosine kinase</fullName>
        <ecNumber evidence="2">2.7.10.1</ecNumber>
    </recommendedName>
</protein>
<dbReference type="PIRSF" id="PIRSF000666">
    <property type="entry name" value="TyrPK_ephrin_receptor"/>
    <property type="match status" value="1"/>
</dbReference>
<evidence type="ECO:0000256" key="13">
    <source>
        <dbReference type="SAM" id="Phobius"/>
    </source>
</evidence>
<evidence type="ECO:0000256" key="12">
    <source>
        <dbReference type="PROSITE-ProRule" id="PRU10141"/>
    </source>
</evidence>
<sequence>NHYSLCRSFVQEPKNWLRSTLIDAQNVKRVTVAVTYTIASFCSIQPPSSFCDDKIGVYVWESDLKVTSDNIPNPLTSNSSYREIATISGLASVQTVFPITLQLKGKYLVLSFLDQGGCKVLYSVRITYNICPSTTLQGSLVHLQETLAPLSALKSVQVKGMCAADSFRIQGSLNVSCESSGQWNVSQFEGKCVCKEDMENIGGTCSACSLGTYNDAKGLNCTVIPSHPRNAITLFVNQSSATISWLPPAMTGDQVFYEVECRRTCEIDGRDCTEEICGGNDNTDFVFMNKSYATIMTIPGTTGLLSPFVNYTCKIMAKNRVSEVAVRKHKVEASSTRITFKTNGSVPGIPEVYVQQAEDGATMLSWKLKCKNGIIEKYMVTYFDMGDTSDEETLTTPETEQRIQKLSAGKTYEFQVTAVNNFGQGHPGVKRFTIPNGFQLSTKDKMVIAGAAGGGGLLLLILVIVIVVIFRFRRGSRRNIEKEYMRTIEQGINKLNRTDLQSMDQRRYIDPGNYLDLMELLSTFTTEIERSKTKLDRLIGQGEFADVYKGTLQTPKGKEIVAIKVLRPGSNEKNQKDFLSEASIMGQFNHPNVIALKGVVTQSRPMMILTEFLESGSLDNFLKGRNGQISAIQYNPYRSPHRNGMVYLSEMNFIHRDLAARNILVGENMSCKVSDFGLSRELADDKPDSEYETQGGKIPVRWTAPEALQHRKFSSASDVWSYGILLWEIMSFAERPYWDWNNYDVIGRVETGYRLPPPTGCPKVVHGLMLECWEADKNKRPKFAEIVRRLDELFRFPEVLNDDLLAVKATSEKPDVPQFRSVHEWLKFINMDKYSEVFKAANIKSLQKVIRLDDTKLKGMGITLIGHRNKMLKSIRSMKSQFVNRALDDDEAAI</sequence>
<dbReference type="Pfam" id="PF07714">
    <property type="entry name" value="PK_Tyr_Ser-Thr"/>
    <property type="match status" value="1"/>
</dbReference>
<feature type="domain" description="Fibronectin type-III" evidence="16">
    <location>
        <begin position="346"/>
        <end position="441"/>
    </location>
</feature>
<dbReference type="Proteomes" id="UP001159427">
    <property type="component" value="Unassembled WGS sequence"/>
</dbReference>
<organism evidence="18 19">
    <name type="scientific">Porites evermanni</name>
    <dbReference type="NCBI Taxonomy" id="104178"/>
    <lineage>
        <taxon>Eukaryota</taxon>
        <taxon>Metazoa</taxon>
        <taxon>Cnidaria</taxon>
        <taxon>Anthozoa</taxon>
        <taxon>Hexacorallia</taxon>
        <taxon>Scleractinia</taxon>
        <taxon>Fungiina</taxon>
        <taxon>Poritidae</taxon>
        <taxon>Porites</taxon>
    </lineage>
</organism>
<keyword evidence="11" id="KW-0675">Receptor</keyword>
<name>A0ABN8PNY6_9CNID</name>
<dbReference type="PRINTS" id="PR00109">
    <property type="entry name" value="TYRKINASE"/>
</dbReference>
<accession>A0ABN8PNY6</accession>